<evidence type="ECO:0000256" key="3">
    <source>
        <dbReference type="ARBA" id="ARBA00022692"/>
    </source>
</evidence>
<feature type="transmembrane region" description="Helical" evidence="7">
    <location>
        <begin position="114"/>
        <end position="133"/>
    </location>
</feature>
<feature type="transmembrane region" description="Helical" evidence="7">
    <location>
        <begin position="668"/>
        <end position="690"/>
    </location>
</feature>
<dbReference type="GO" id="GO:0016020">
    <property type="term" value="C:membrane"/>
    <property type="evidence" value="ECO:0007669"/>
    <property type="project" value="UniProtKB-SubCell"/>
</dbReference>
<dbReference type="InterPro" id="IPR002781">
    <property type="entry name" value="TM_pro_TauE-like"/>
</dbReference>
<dbReference type="GO" id="GO:0016567">
    <property type="term" value="P:protein ubiquitination"/>
    <property type="evidence" value="ECO:0007669"/>
    <property type="project" value="TreeGrafter"/>
</dbReference>
<feature type="compositionally biased region" description="Gly residues" evidence="6">
    <location>
        <begin position="566"/>
        <end position="578"/>
    </location>
</feature>
<evidence type="ECO:0000256" key="5">
    <source>
        <dbReference type="ARBA" id="ARBA00023136"/>
    </source>
</evidence>
<feature type="transmembrane region" description="Helical" evidence="7">
    <location>
        <begin position="702"/>
        <end position="723"/>
    </location>
</feature>
<feature type="region of interest" description="Disordered" evidence="6">
    <location>
        <begin position="330"/>
        <end position="373"/>
    </location>
</feature>
<feature type="transmembrane region" description="Helical" evidence="7">
    <location>
        <begin position="640"/>
        <end position="661"/>
    </location>
</feature>
<feature type="transmembrane region" description="Helical" evidence="7">
    <location>
        <begin position="12"/>
        <end position="32"/>
    </location>
</feature>
<dbReference type="FunCoup" id="A0A2V0PFH6">
    <property type="interactions" value="64"/>
</dbReference>
<organism evidence="8 9">
    <name type="scientific">Raphidocelis subcapitata</name>
    <dbReference type="NCBI Taxonomy" id="307507"/>
    <lineage>
        <taxon>Eukaryota</taxon>
        <taxon>Viridiplantae</taxon>
        <taxon>Chlorophyta</taxon>
        <taxon>core chlorophytes</taxon>
        <taxon>Chlorophyceae</taxon>
        <taxon>CS clade</taxon>
        <taxon>Sphaeropleales</taxon>
        <taxon>Selenastraceae</taxon>
        <taxon>Raphidocelis</taxon>
    </lineage>
</organism>
<proteinExistence type="inferred from homology"/>
<comment type="caution">
    <text evidence="8">The sequence shown here is derived from an EMBL/GenBank/DDBJ whole genome shotgun (WGS) entry which is preliminary data.</text>
</comment>
<keyword evidence="5 7" id="KW-0472">Membrane</keyword>
<dbReference type="InParanoid" id="A0A2V0PFH6"/>
<evidence type="ECO:0000256" key="4">
    <source>
        <dbReference type="ARBA" id="ARBA00022989"/>
    </source>
</evidence>
<comment type="subcellular location">
    <subcellularLocation>
        <location evidence="1">Membrane</location>
        <topology evidence="1">Multi-pass membrane protein</topology>
    </subcellularLocation>
</comment>
<keyword evidence="4 7" id="KW-1133">Transmembrane helix</keyword>
<feature type="region of interest" description="Disordered" evidence="6">
    <location>
        <begin position="546"/>
        <end position="593"/>
    </location>
</feature>
<feature type="transmembrane region" description="Helical" evidence="7">
    <location>
        <begin position="598"/>
        <end position="620"/>
    </location>
</feature>
<comment type="similarity">
    <text evidence="2">Belongs to the 4-toluene sulfonate uptake permease (TSUP) (TC 2.A.102) family.</text>
</comment>
<name>A0A2V0PFH6_9CHLO</name>
<dbReference type="PANTHER" id="PTHR14255:SF3">
    <property type="entry name" value="SULFITE EXPORTER TAUE_SAFE FAMILY PROTEIN 5-RELATED"/>
    <property type="match status" value="1"/>
</dbReference>
<feature type="transmembrane region" description="Helical" evidence="7">
    <location>
        <begin position="493"/>
        <end position="517"/>
    </location>
</feature>
<feature type="compositionally biased region" description="Gly residues" evidence="6">
    <location>
        <begin position="351"/>
        <end position="370"/>
    </location>
</feature>
<evidence type="ECO:0000256" key="1">
    <source>
        <dbReference type="ARBA" id="ARBA00004141"/>
    </source>
</evidence>
<dbReference type="AlphaFoldDB" id="A0A2V0PFH6"/>
<dbReference type="Pfam" id="PF01925">
    <property type="entry name" value="TauE"/>
    <property type="match status" value="1"/>
</dbReference>
<gene>
    <name evidence="8" type="ORF">Rsub_08080</name>
</gene>
<evidence type="ECO:0000313" key="9">
    <source>
        <dbReference type="Proteomes" id="UP000247498"/>
    </source>
</evidence>
<reference evidence="8 9" key="1">
    <citation type="journal article" date="2018" name="Sci. Rep.">
        <title>Raphidocelis subcapitata (=Pseudokirchneriella subcapitata) provides an insight into genome evolution and environmental adaptations in the Sphaeropleales.</title>
        <authorList>
            <person name="Suzuki S."/>
            <person name="Yamaguchi H."/>
            <person name="Nakajima N."/>
            <person name="Kawachi M."/>
        </authorList>
    </citation>
    <scope>NUCLEOTIDE SEQUENCE [LARGE SCALE GENOMIC DNA]</scope>
    <source>
        <strain evidence="8 9">NIES-35</strain>
    </source>
</reference>
<dbReference type="Proteomes" id="UP000247498">
    <property type="component" value="Unassembled WGS sequence"/>
</dbReference>
<keyword evidence="9" id="KW-1185">Reference proteome</keyword>
<evidence type="ECO:0000256" key="2">
    <source>
        <dbReference type="ARBA" id="ARBA00009142"/>
    </source>
</evidence>
<feature type="region of interest" description="Disordered" evidence="6">
    <location>
        <begin position="388"/>
        <end position="454"/>
    </location>
</feature>
<dbReference type="STRING" id="307507.A0A2V0PFH6"/>
<feature type="transmembrane region" description="Helical" evidence="7">
    <location>
        <begin position="74"/>
        <end position="102"/>
    </location>
</feature>
<evidence type="ECO:0000256" key="7">
    <source>
        <dbReference type="SAM" id="Phobius"/>
    </source>
</evidence>
<feature type="compositionally biased region" description="Gly residues" evidence="6">
    <location>
        <begin position="549"/>
        <end position="558"/>
    </location>
</feature>
<evidence type="ECO:0000313" key="8">
    <source>
        <dbReference type="EMBL" id="GBF95957.1"/>
    </source>
</evidence>
<dbReference type="PANTHER" id="PTHR14255">
    <property type="entry name" value="CEREBLON"/>
    <property type="match status" value="1"/>
</dbReference>
<dbReference type="GO" id="GO:0031464">
    <property type="term" value="C:Cul4A-RING E3 ubiquitin ligase complex"/>
    <property type="evidence" value="ECO:0007669"/>
    <property type="project" value="TreeGrafter"/>
</dbReference>
<feature type="compositionally biased region" description="Gly residues" evidence="6">
    <location>
        <begin position="399"/>
        <end position="423"/>
    </location>
</feature>
<feature type="compositionally biased region" description="Pro residues" evidence="6">
    <location>
        <begin position="434"/>
        <end position="444"/>
    </location>
</feature>
<dbReference type="OrthoDB" id="549777at2759"/>
<feature type="transmembrane region" description="Helical" evidence="7">
    <location>
        <begin position="467"/>
        <end position="487"/>
    </location>
</feature>
<evidence type="ECO:0000256" key="6">
    <source>
        <dbReference type="SAM" id="MobiDB-lite"/>
    </source>
</evidence>
<keyword evidence="3 7" id="KW-0812">Transmembrane</keyword>
<protein>
    <submittedName>
        <fullName evidence="8">Uncharacterized protein</fullName>
    </submittedName>
</protein>
<sequence>MWTASERQAAKAVSVLVGSLATVVLVIALQIVGRIGHANVVPVAPPKHVEPGPIDHDDDDTGVRFALTLRTAAGFVGTTLAAALASAGGIGGGALYVSLFYVGCGFSLKAATGLSQAAIAGGSFASMIFNLLLRHPWDPGRPLVDLDLALALTPALLLGVSIGVLLNELLPVWAVLGLLFCLLAHTSRAVLIRGLNAWVEERQRVAAANAAAAIHAGPVPRLAPICIAHVPSATALAPRRLQVVISREASRAQMADSSDDEDASGARRGAVLAAVAAAAAAAEASLCEEGGGGGAAGGLRRAASAKSPMLDTVPSGDSEQMGSDASAALASLDGSGASSGGGGPERRRRGGGPSPGGGGSGGGGGGGGSSDGEEDAFARALAAQHLRLPAGPDGHASPPGGGGDGSSFGIGSGGGAGGGGNPYFGGWRDEATPLAPPPLPPPAGDRPASWPGTASPRARARFPWIKLVSLALLWLGFLGLSAIDALLPLCSFVYIAYLLLFVATTLGVTAMFVRAIFLEPARAASSGARSPSRKPWLERRPLSAVAEEAGGGGGGSGGARQPLLGSSGGNGSSSGFGQGTPTAAEEPEDGAGDPPASLSVVAALSAAIAGAAGLLAGTVGLGGGSMLDSALLDFRVHPQVASATSSVLLFISSSAATLSYVMEGRLIFSYAAAFAACAAAGSVLGVVFVAGAVRRSARPSAFVLALAAAVAAGAALDAALGGWDAAAAARRGAGGGLSTICR</sequence>
<dbReference type="EMBL" id="BDRX01000072">
    <property type="protein sequence ID" value="GBF95957.1"/>
    <property type="molecule type" value="Genomic_DNA"/>
</dbReference>
<feature type="transmembrane region" description="Helical" evidence="7">
    <location>
        <begin position="145"/>
        <end position="166"/>
    </location>
</feature>
<accession>A0A2V0PFH6</accession>